<dbReference type="PROSITE" id="PS00211">
    <property type="entry name" value="ABC_TRANSPORTER_1"/>
    <property type="match status" value="1"/>
</dbReference>
<protein>
    <recommendedName>
        <fullName evidence="9">ABC transporter domain-containing protein</fullName>
    </recommendedName>
</protein>
<evidence type="ECO:0000256" key="5">
    <source>
        <dbReference type="ARBA" id="ARBA00022741"/>
    </source>
</evidence>
<dbReference type="GO" id="GO:0016020">
    <property type="term" value="C:membrane"/>
    <property type="evidence" value="ECO:0007669"/>
    <property type="project" value="UniProtKB-SubCell"/>
</dbReference>
<dbReference type="EMBL" id="JBBHLL010000004">
    <property type="protein sequence ID" value="KAK7834461.1"/>
    <property type="molecule type" value="Genomic_DNA"/>
</dbReference>
<dbReference type="GO" id="GO:0140359">
    <property type="term" value="F:ABC-type transporter activity"/>
    <property type="evidence" value="ECO:0007669"/>
    <property type="project" value="InterPro"/>
</dbReference>
<evidence type="ECO:0000256" key="3">
    <source>
        <dbReference type="ARBA" id="ARBA00022692"/>
    </source>
</evidence>
<evidence type="ECO:0000256" key="4">
    <source>
        <dbReference type="ARBA" id="ARBA00022737"/>
    </source>
</evidence>
<comment type="caution">
    <text evidence="10">The sequence shown here is derived from an EMBL/GenBank/DDBJ whole genome shotgun (WGS) entry which is preliminary data.</text>
</comment>
<evidence type="ECO:0000256" key="8">
    <source>
        <dbReference type="ARBA" id="ARBA00023136"/>
    </source>
</evidence>
<evidence type="ECO:0000256" key="1">
    <source>
        <dbReference type="ARBA" id="ARBA00004141"/>
    </source>
</evidence>
<dbReference type="GO" id="GO:0016887">
    <property type="term" value="F:ATP hydrolysis activity"/>
    <property type="evidence" value="ECO:0007669"/>
    <property type="project" value="InterPro"/>
</dbReference>
<dbReference type="InterPro" id="IPR003593">
    <property type="entry name" value="AAA+_ATPase"/>
</dbReference>
<evidence type="ECO:0000256" key="6">
    <source>
        <dbReference type="ARBA" id="ARBA00022840"/>
    </source>
</evidence>
<dbReference type="SMART" id="SM00382">
    <property type="entry name" value="AAA"/>
    <property type="match status" value="1"/>
</dbReference>
<dbReference type="InterPro" id="IPR027417">
    <property type="entry name" value="P-loop_NTPase"/>
</dbReference>
<dbReference type="PROSITE" id="PS50893">
    <property type="entry name" value="ABC_TRANSPORTER_2"/>
    <property type="match status" value="1"/>
</dbReference>
<feature type="domain" description="ABC transporter" evidence="9">
    <location>
        <begin position="1"/>
        <end position="219"/>
    </location>
</feature>
<keyword evidence="2" id="KW-0813">Transport</keyword>
<dbReference type="InterPro" id="IPR026082">
    <property type="entry name" value="ABCA"/>
</dbReference>
<comment type="subcellular location">
    <subcellularLocation>
        <location evidence="1">Membrane</location>
        <topology evidence="1">Multi-pass membrane protein</topology>
    </subcellularLocation>
</comment>
<dbReference type="SUPFAM" id="SSF52540">
    <property type="entry name" value="P-loop containing nucleoside triphosphate hydrolases"/>
    <property type="match status" value="1"/>
</dbReference>
<keyword evidence="4" id="KW-0677">Repeat</keyword>
<evidence type="ECO:0000256" key="2">
    <source>
        <dbReference type="ARBA" id="ARBA00022448"/>
    </source>
</evidence>
<keyword evidence="5" id="KW-0547">Nucleotide-binding</keyword>
<dbReference type="CDD" id="cd03263">
    <property type="entry name" value="ABC_subfamily_A"/>
    <property type="match status" value="1"/>
</dbReference>
<dbReference type="GO" id="GO:0005524">
    <property type="term" value="F:ATP binding"/>
    <property type="evidence" value="ECO:0007669"/>
    <property type="project" value="UniProtKB-KW"/>
</dbReference>
<feature type="non-terminal residue" evidence="10">
    <location>
        <position position="302"/>
    </location>
</feature>
<keyword evidence="11" id="KW-1185">Reference proteome</keyword>
<name>A0AAW0K7F7_MYOGA</name>
<dbReference type="Gene3D" id="3.40.50.300">
    <property type="entry name" value="P-loop containing nucleotide triphosphate hydrolases"/>
    <property type="match status" value="1"/>
</dbReference>
<dbReference type="Proteomes" id="UP001488838">
    <property type="component" value="Unassembled WGS sequence"/>
</dbReference>
<dbReference type="InterPro" id="IPR003439">
    <property type="entry name" value="ABC_transporter-like_ATP-bd"/>
</dbReference>
<dbReference type="GO" id="GO:0005319">
    <property type="term" value="F:lipid transporter activity"/>
    <property type="evidence" value="ECO:0007669"/>
    <property type="project" value="TreeGrafter"/>
</dbReference>
<evidence type="ECO:0000256" key="7">
    <source>
        <dbReference type="ARBA" id="ARBA00022989"/>
    </source>
</evidence>
<gene>
    <name evidence="10" type="ORF">U0070_017647</name>
</gene>
<accession>A0AAW0K7F7</accession>
<evidence type="ECO:0000313" key="11">
    <source>
        <dbReference type="Proteomes" id="UP001488838"/>
    </source>
</evidence>
<dbReference type="FunFam" id="3.40.50.300:FF:000298">
    <property type="entry name" value="ATP-binding cassette sub-family A member 12"/>
    <property type="match status" value="1"/>
</dbReference>
<evidence type="ECO:0000313" key="10">
    <source>
        <dbReference type="EMBL" id="KAK7834461.1"/>
    </source>
</evidence>
<keyword evidence="8" id="KW-0472">Membrane</keyword>
<proteinExistence type="predicted"/>
<keyword evidence="7" id="KW-1133">Transmembrane helix</keyword>
<dbReference type="InterPro" id="IPR017871">
    <property type="entry name" value="ABC_transporter-like_CS"/>
</dbReference>
<organism evidence="10 11">
    <name type="scientific">Myodes glareolus</name>
    <name type="common">Bank vole</name>
    <name type="synonym">Clethrionomys glareolus</name>
    <dbReference type="NCBI Taxonomy" id="447135"/>
    <lineage>
        <taxon>Eukaryota</taxon>
        <taxon>Metazoa</taxon>
        <taxon>Chordata</taxon>
        <taxon>Craniata</taxon>
        <taxon>Vertebrata</taxon>
        <taxon>Euteleostomi</taxon>
        <taxon>Mammalia</taxon>
        <taxon>Eutheria</taxon>
        <taxon>Euarchontoglires</taxon>
        <taxon>Glires</taxon>
        <taxon>Rodentia</taxon>
        <taxon>Myomorpha</taxon>
        <taxon>Muroidea</taxon>
        <taxon>Cricetidae</taxon>
        <taxon>Arvicolinae</taxon>
        <taxon>Myodes</taxon>
    </lineage>
</organism>
<sequence length="302" mass="33439">MAVQELTLTFHRDQITALLGTNGAGKTTIISMLMGLYPPTSGTIIINGKNLQTDLSKVREELGVCPQQDILLANLTVREHLMLFAAIKAPWWTKKELQHQVDKTLDEVELTQHQHKPARVLSGGMKRKLSIGIAFMGMSKTVVLDEPSSGVDPCSRRSLWGILLKYRKGRTIIFTTHHLDEAEMLSDHVAVLQQGKLKCYASPAALKETYGQGLTLTLTKQPSVLETQEPKDVSRVTSLIQVYIPQAFLKDSCGGELTYTIPKDADKSCFKGLCQALDQNLQHLHLTGYGISDTTLEEVRAD</sequence>
<keyword evidence="3" id="KW-0812">Transmembrane</keyword>
<reference evidence="10 11" key="1">
    <citation type="journal article" date="2023" name="bioRxiv">
        <title>Conserved and derived expression patterns and positive selection on dental genes reveal complex evolutionary context of ever-growing rodent molars.</title>
        <authorList>
            <person name="Calamari Z.T."/>
            <person name="Song A."/>
            <person name="Cohen E."/>
            <person name="Akter M."/>
            <person name="Roy R.D."/>
            <person name="Hallikas O."/>
            <person name="Christensen M.M."/>
            <person name="Li P."/>
            <person name="Marangoni P."/>
            <person name="Jernvall J."/>
            <person name="Klein O.D."/>
        </authorList>
    </citation>
    <scope>NUCLEOTIDE SEQUENCE [LARGE SCALE GENOMIC DNA]</scope>
    <source>
        <strain evidence="10">V071</strain>
    </source>
</reference>
<evidence type="ECO:0000259" key="9">
    <source>
        <dbReference type="PROSITE" id="PS50893"/>
    </source>
</evidence>
<dbReference type="PANTHER" id="PTHR19229">
    <property type="entry name" value="ATP-BINDING CASSETTE TRANSPORTER SUBFAMILY A ABCA"/>
    <property type="match status" value="1"/>
</dbReference>
<keyword evidence="6" id="KW-0067">ATP-binding</keyword>
<dbReference type="AlphaFoldDB" id="A0AAW0K7F7"/>
<dbReference type="PANTHER" id="PTHR19229:SF36">
    <property type="entry name" value="ATP-BINDING CASSETTE SUB-FAMILY A MEMBER 2"/>
    <property type="match status" value="1"/>
</dbReference>
<dbReference type="Pfam" id="PF00005">
    <property type="entry name" value="ABC_tran"/>
    <property type="match status" value="1"/>
</dbReference>